<proteinExistence type="predicted"/>
<name>A0A1I1E9R0_9GAMM</name>
<dbReference type="Pfam" id="PF13729">
    <property type="entry name" value="TraF_2"/>
    <property type="match status" value="1"/>
</dbReference>
<evidence type="ECO:0000313" key="2">
    <source>
        <dbReference type="Proteomes" id="UP000199058"/>
    </source>
</evidence>
<protein>
    <submittedName>
        <fullName evidence="1">Plasmid transfer operon, TraF, protein</fullName>
    </submittedName>
</protein>
<dbReference type="Proteomes" id="UP000199058">
    <property type="component" value="Unassembled WGS sequence"/>
</dbReference>
<gene>
    <name evidence="1" type="ORF">SAMN05660443_0434</name>
</gene>
<dbReference type="STRING" id="1122252.SAMN05660443_0434"/>
<organism evidence="1 2">
    <name type="scientific">Marinospirillum celere</name>
    <dbReference type="NCBI Taxonomy" id="1122252"/>
    <lineage>
        <taxon>Bacteria</taxon>
        <taxon>Pseudomonadati</taxon>
        <taxon>Pseudomonadota</taxon>
        <taxon>Gammaproteobacteria</taxon>
        <taxon>Oceanospirillales</taxon>
        <taxon>Oceanospirillaceae</taxon>
        <taxon>Marinospirillum</taxon>
    </lineage>
</organism>
<keyword evidence="2" id="KW-1185">Reference proteome</keyword>
<sequence length="593" mass="66182">MRGPLLAGLLLLVPLGLQGNQALYPGLGGQQNPASLNTRLAEDQKAALTPLAGTGIYLELPDMDQLDKKIEDLSKDLDTLSILERNNQEFASLSEDNQQRVRSLERHSNQCRAEQLDGRNLVNLAACYQGVADSLNEGLLDELEKSGQLRAGYQFAAPAYPIHLRLATLPKATFSLGAGFKNQIKGQVMSAPVSVNAYLETREVTGSSQNPTPGANLTVGLNQLGATYAVLDRLSARYQSEPNELFAEYDDQQLYEQEATDDEKFVRVVQFELQEQAGYTDEQLQDIQDLADRIRDDPELSEALEEGRLELLGEADFSTATSLEARRARITYLNFSLSQEFSHLFDLNRSRNQLHAGVTLNYYQARMHRALVSVMGLEDQRNLTTSGATAERRARNHFDEGYRTEQGLGVDFGLVWQTPRIRLGATLYNLNEPSFNFGNLNDQFQDPLLSPGGNLRDKDQQALEELLEEGRINLNKKATLTRHLVVDSGYRNPTGRWGLEAYFTLGKATNLVGDQYQNLGVQHYLNFDNPYLQQTRWGFSQNLAGTQVTALELGASFTNWLHLNVAFTPQTSDFLGSSYPQYLSANLSVQKKL</sequence>
<dbReference type="EMBL" id="FOLH01000001">
    <property type="protein sequence ID" value="SFB83456.1"/>
    <property type="molecule type" value="Genomic_DNA"/>
</dbReference>
<accession>A0A1I1E9R0</accession>
<evidence type="ECO:0000313" key="1">
    <source>
        <dbReference type="EMBL" id="SFB83456.1"/>
    </source>
</evidence>
<dbReference type="AlphaFoldDB" id="A0A1I1E9R0"/>
<dbReference type="InterPro" id="IPR032811">
    <property type="entry name" value="Put_conjugal_transfer"/>
</dbReference>
<dbReference type="RefSeq" id="WP_091958454.1">
    <property type="nucleotide sequence ID" value="NZ_FOLH01000001.1"/>
</dbReference>
<reference evidence="1 2" key="1">
    <citation type="submission" date="2016-10" db="EMBL/GenBank/DDBJ databases">
        <authorList>
            <person name="de Groot N.N."/>
        </authorList>
    </citation>
    <scope>NUCLEOTIDE SEQUENCE [LARGE SCALE GENOMIC DNA]</scope>
    <source>
        <strain evidence="1 2">DSM 18438</strain>
    </source>
</reference>
<dbReference type="OrthoDB" id="5610858at2"/>